<dbReference type="Proteomes" id="UP000190831">
    <property type="component" value="Chromosome D"/>
</dbReference>
<dbReference type="Pfam" id="PF04185">
    <property type="entry name" value="Phosphoesterase"/>
    <property type="match status" value="1"/>
</dbReference>
<dbReference type="GO" id="GO:0009395">
    <property type="term" value="P:phospholipid catabolic process"/>
    <property type="evidence" value="ECO:0007669"/>
    <property type="project" value="TreeGrafter"/>
</dbReference>
<dbReference type="PANTHER" id="PTHR31956:SF8">
    <property type="entry name" value="ACID PHOSPHATASE PHOA (AFU_ORTHOLOGUE AFUA_1G03570)"/>
    <property type="match status" value="1"/>
</dbReference>
<evidence type="ECO:0000313" key="4">
    <source>
        <dbReference type="EMBL" id="SCW00895.1"/>
    </source>
</evidence>
<keyword evidence="3" id="KW-0378">Hydrolase</keyword>
<dbReference type="EC" id="3.1.3.2" evidence="2"/>
<reference evidence="4 5" key="1">
    <citation type="submission" date="2016-03" db="EMBL/GenBank/DDBJ databases">
        <authorList>
            <person name="Devillers H."/>
        </authorList>
    </citation>
    <scope>NUCLEOTIDE SEQUENCE [LARGE SCALE GENOMIC DNA]</scope>
    <source>
        <strain evidence="4">CBS 6772</strain>
    </source>
</reference>
<dbReference type="OrthoDB" id="5135119at2759"/>
<dbReference type="PANTHER" id="PTHR31956">
    <property type="entry name" value="NON-SPECIFIC PHOSPHOLIPASE C4-RELATED"/>
    <property type="match status" value="1"/>
</dbReference>
<organism evidence="4 5">
    <name type="scientific">Lachancea fermentati</name>
    <name type="common">Zygosaccharomyces fermentati</name>
    <dbReference type="NCBI Taxonomy" id="4955"/>
    <lineage>
        <taxon>Eukaryota</taxon>
        <taxon>Fungi</taxon>
        <taxon>Dikarya</taxon>
        <taxon>Ascomycota</taxon>
        <taxon>Saccharomycotina</taxon>
        <taxon>Saccharomycetes</taxon>
        <taxon>Saccharomycetales</taxon>
        <taxon>Saccharomycetaceae</taxon>
        <taxon>Lachancea</taxon>
    </lineage>
</organism>
<proteinExistence type="predicted"/>
<dbReference type="GO" id="GO:0003993">
    <property type="term" value="F:acid phosphatase activity"/>
    <property type="evidence" value="ECO:0007669"/>
    <property type="project" value="UniProtKB-EC"/>
</dbReference>
<dbReference type="InterPro" id="IPR017850">
    <property type="entry name" value="Alkaline_phosphatase_core_sf"/>
</dbReference>
<evidence type="ECO:0000256" key="1">
    <source>
        <dbReference type="ARBA" id="ARBA00000032"/>
    </source>
</evidence>
<dbReference type="FunFam" id="3.40.720.10:FF:000043">
    <property type="entry name" value="Acid phosphatase PHOa"/>
    <property type="match status" value="1"/>
</dbReference>
<dbReference type="STRING" id="4955.A0A1G4MAT1"/>
<evidence type="ECO:0000256" key="2">
    <source>
        <dbReference type="ARBA" id="ARBA00012646"/>
    </source>
</evidence>
<sequence length="470" mass="51383">MKYSTLANLAAFAASTAMADSSSYNSRTYSTVNPSATEIAETAKTAKTNHITSNVKGAAFNRFISIWLENTDYDKAAEDDSLSWLATQGIILDNYWALTHPSEPNYLAAVGGDYFALDDDRFISMPANVSTIVDLLDTKNISWGEYQEHMPYTGYQGFNYSNQETFANDYVRKHNPLILYESITNDADRLANIKNFTEFYVDLNGTTLPQYSFITPNMTNDGHDTTIKVAGQWSRDFLEPLLSNEYFMNDTLVVLTFDENDTYSVKNKIFTILLGGVIPDELKGTTDSTYYDHYSLISSVEANWDLPSLGRHDATANVFQIVANATNITNKEVDTTYMVNNETYIGYLKDDTIALPAPNVSVINMNGKGVLSDIVKTWSSEYSAQVSETYFTSTTTTVSQSLTDVATLVSGTGTTLTESATSGDAAATSAVSKDNATNTSSSSSKAAAGAVSVDLKWTSLAAMIAGLIFF</sequence>
<name>A0A1G4MAT1_LACFM</name>
<dbReference type="InterPro" id="IPR007312">
    <property type="entry name" value="Phosphoesterase"/>
</dbReference>
<protein>
    <recommendedName>
        <fullName evidence="2">acid phosphatase</fullName>
        <ecNumber evidence="2">3.1.3.2</ecNumber>
    </recommendedName>
</protein>
<evidence type="ECO:0000313" key="5">
    <source>
        <dbReference type="Proteomes" id="UP000190831"/>
    </source>
</evidence>
<keyword evidence="5" id="KW-1185">Reference proteome</keyword>
<accession>A0A1G4MAT1</accession>
<gene>
    <name evidence="4" type="ORF">LAFE_0D00496G</name>
</gene>
<dbReference type="EMBL" id="LT598492">
    <property type="protein sequence ID" value="SCW00895.1"/>
    <property type="molecule type" value="Genomic_DNA"/>
</dbReference>
<evidence type="ECO:0000256" key="3">
    <source>
        <dbReference type="ARBA" id="ARBA00022801"/>
    </source>
</evidence>
<comment type="catalytic activity">
    <reaction evidence="1">
        <text>a phosphate monoester + H2O = an alcohol + phosphate</text>
        <dbReference type="Rhea" id="RHEA:15017"/>
        <dbReference type="ChEBI" id="CHEBI:15377"/>
        <dbReference type="ChEBI" id="CHEBI:30879"/>
        <dbReference type="ChEBI" id="CHEBI:43474"/>
        <dbReference type="ChEBI" id="CHEBI:67140"/>
        <dbReference type="EC" id="3.1.3.2"/>
    </reaction>
</comment>
<dbReference type="Gene3D" id="3.40.720.10">
    <property type="entry name" value="Alkaline Phosphatase, subunit A"/>
    <property type="match status" value="1"/>
</dbReference>
<dbReference type="OMA" id="EHIPYAG"/>
<dbReference type="AlphaFoldDB" id="A0A1G4MAT1"/>